<evidence type="ECO:0000313" key="1">
    <source>
        <dbReference type="EMBL" id="TYK11837.1"/>
    </source>
</evidence>
<name>A0A5D3CIS1_CUCMM</name>
<dbReference type="InterPro" id="IPR001280">
    <property type="entry name" value="PSI_PsaA/B"/>
</dbReference>
<comment type="caution">
    <text evidence="1">The sequence shown here is derived from an EMBL/GenBank/DDBJ whole genome shotgun (WGS) entry which is preliminary data.</text>
</comment>
<dbReference type="AlphaFoldDB" id="A0A5D3CIS1"/>
<organism evidence="1 2">
    <name type="scientific">Cucumis melo var. makuwa</name>
    <name type="common">Oriental melon</name>
    <dbReference type="NCBI Taxonomy" id="1194695"/>
    <lineage>
        <taxon>Eukaryota</taxon>
        <taxon>Viridiplantae</taxon>
        <taxon>Streptophyta</taxon>
        <taxon>Embryophyta</taxon>
        <taxon>Tracheophyta</taxon>
        <taxon>Spermatophyta</taxon>
        <taxon>Magnoliopsida</taxon>
        <taxon>eudicotyledons</taxon>
        <taxon>Gunneridae</taxon>
        <taxon>Pentapetalae</taxon>
        <taxon>rosids</taxon>
        <taxon>fabids</taxon>
        <taxon>Cucurbitales</taxon>
        <taxon>Cucurbitaceae</taxon>
        <taxon>Benincaseae</taxon>
        <taxon>Cucumis</taxon>
    </lineage>
</organism>
<dbReference type="InterPro" id="IPR036408">
    <property type="entry name" value="PSI_PsaA/B_sf"/>
</dbReference>
<dbReference type="Pfam" id="PF00223">
    <property type="entry name" value="PsaA_PsaB"/>
    <property type="match status" value="2"/>
</dbReference>
<gene>
    <name evidence="1" type="ORF">E5676_scaffold152G00550</name>
</gene>
<accession>A0A5D3CIS1</accession>
<proteinExistence type="predicted"/>
<dbReference type="Proteomes" id="UP000321947">
    <property type="component" value="Unassembled WGS sequence"/>
</dbReference>
<dbReference type="PANTHER" id="PTHR30128:SF19">
    <property type="entry name" value="PHOTOSYSTEM I P700 CHLOROPHYLL A APOPROTEIN A1-RELATED"/>
    <property type="match status" value="1"/>
</dbReference>
<evidence type="ECO:0000313" key="2">
    <source>
        <dbReference type="Proteomes" id="UP000321947"/>
    </source>
</evidence>
<sequence>MPGATDDVLSKRLFSENFEEYSTYPLVRSLAWTGHLVHVTIPISMGGSVQWKNFLDVLPHPQGLGPLLTEKQILIEPIFSQWIQSAHDQTEYGFDVLLSSTSDSTFNAGQSIWLLGLNTTTLILVKGALDAHGSKFMSDKKDFGYSFPCNDLGRGGTCDILAWDAFDLAVFWMFDTIGCWKHITLWQGNVSQFHESSTYLMEWLRDYLWLLVFCYEFPIADIGKK</sequence>
<dbReference type="GO" id="GO:0015979">
    <property type="term" value="P:photosynthesis"/>
    <property type="evidence" value="ECO:0007669"/>
    <property type="project" value="InterPro"/>
</dbReference>
<dbReference type="GO" id="GO:0009535">
    <property type="term" value="C:chloroplast thylakoid membrane"/>
    <property type="evidence" value="ECO:0007669"/>
    <property type="project" value="TreeGrafter"/>
</dbReference>
<dbReference type="Gene3D" id="1.20.1130.10">
    <property type="entry name" value="Photosystem I PsaA/PsaB"/>
    <property type="match status" value="3"/>
</dbReference>
<dbReference type="EMBL" id="SSTD01010431">
    <property type="protein sequence ID" value="TYK11837.1"/>
    <property type="molecule type" value="Genomic_DNA"/>
</dbReference>
<reference evidence="1 2" key="1">
    <citation type="submission" date="2019-08" db="EMBL/GenBank/DDBJ databases">
        <title>Draft genome sequences of two oriental melons (Cucumis melo L. var makuwa).</title>
        <authorList>
            <person name="Kwon S.-Y."/>
        </authorList>
    </citation>
    <scope>NUCLEOTIDE SEQUENCE [LARGE SCALE GENOMIC DNA]</scope>
    <source>
        <strain evidence="2">cv. Chang Bougi</strain>
        <tissue evidence="1">Leaf</tissue>
    </source>
</reference>
<protein>
    <submittedName>
        <fullName evidence="1">Photosystem I P700 chlorophyll a apoprotein A2</fullName>
    </submittedName>
</protein>
<dbReference type="SUPFAM" id="SSF81558">
    <property type="entry name" value="Photosystem I subunits PsaA/PsaB"/>
    <property type="match status" value="2"/>
</dbReference>
<dbReference type="PANTHER" id="PTHR30128">
    <property type="entry name" value="OUTER MEMBRANE PROTEIN, OMPA-RELATED"/>
    <property type="match status" value="1"/>
</dbReference>